<dbReference type="SMART" id="SM00437">
    <property type="entry name" value="TOP1Ac"/>
    <property type="match status" value="1"/>
</dbReference>
<evidence type="ECO:0000256" key="6">
    <source>
        <dbReference type="ARBA" id="ARBA00023235"/>
    </source>
</evidence>
<comment type="similarity">
    <text evidence="2 7">Belongs to the type IA topoisomerase family.</text>
</comment>
<dbReference type="GeneID" id="5702736"/>
<dbReference type="GO" id="GO:0003917">
    <property type="term" value="F:DNA topoisomerase type I (single strand cut, ATP-independent) activity"/>
    <property type="evidence" value="ECO:0000318"/>
    <property type="project" value="GO_Central"/>
</dbReference>
<dbReference type="OMA" id="LPMKESA"/>
<dbReference type="Pfam" id="PF01131">
    <property type="entry name" value="Topoisom_bac"/>
    <property type="match status" value="2"/>
</dbReference>
<protein>
    <recommendedName>
        <fullName evidence="3 7">DNA topoisomerase</fullName>
        <ecNumber evidence="3 7">5.6.2.1</ecNumber>
    </recommendedName>
</protein>
<proteinExistence type="inferred from homology"/>
<name>A8B5A0_GIAIC</name>
<dbReference type="EC" id="5.6.2.1" evidence="3 7"/>
<dbReference type="HOGENOM" id="CLU_002929_1_2_1"/>
<dbReference type="GO" id="GO:0003677">
    <property type="term" value="F:DNA binding"/>
    <property type="evidence" value="ECO:0007669"/>
    <property type="project" value="UniProtKB-KW"/>
</dbReference>
<reference evidence="10 11" key="1">
    <citation type="journal article" date="2007" name="Science">
        <title>Genomic minimalism in the early diverging intestinal parasite Giardia lamblia.</title>
        <authorList>
            <person name="Morrison H.G."/>
            <person name="McArthur A.G."/>
            <person name="Gillin F.D."/>
            <person name="Aley S.B."/>
            <person name="Adam R.D."/>
            <person name="Olsen G.J."/>
            <person name="Best A.A."/>
            <person name="Cande W.Z."/>
            <person name="Chen F."/>
            <person name="Cipriano M.J."/>
            <person name="Davids B.J."/>
            <person name="Dawson S.C."/>
            <person name="Elmendorf H.G."/>
            <person name="Hehl A.B."/>
            <person name="Holder M.E."/>
            <person name="Huse S.M."/>
            <person name="Kim U.U."/>
            <person name="Lasek-Nesselquist E."/>
            <person name="Manning G."/>
            <person name="Nigam A."/>
            <person name="Nixon J.E."/>
            <person name="Palm D."/>
            <person name="Passamaneck N.E."/>
            <person name="Prabhu A."/>
            <person name="Reich C.I."/>
            <person name="Reiner D.S."/>
            <person name="Samuelson J."/>
            <person name="Svard S.G."/>
            <person name="Sogin M.L."/>
        </authorList>
    </citation>
    <scope>NUCLEOTIDE SEQUENCE [LARGE SCALE GENOMIC DNA]</scope>
    <source>
        <strain evidence="10 11">WB C6</strain>
    </source>
</reference>
<comment type="catalytic activity">
    <reaction evidence="1 7">
        <text>ATP-independent breakage of single-stranded DNA, followed by passage and rejoining.</text>
        <dbReference type="EC" id="5.6.2.1"/>
    </reaction>
</comment>
<evidence type="ECO:0000256" key="5">
    <source>
        <dbReference type="ARBA" id="ARBA00023125"/>
    </source>
</evidence>
<dbReference type="PANTHER" id="PTHR11390:SF21">
    <property type="entry name" value="DNA TOPOISOMERASE 3-ALPHA"/>
    <property type="match status" value="1"/>
</dbReference>
<sequence length="896" mass="99823">MNRVILCVTEKNSVAAEVSNVLSKGSYSKKQLVQYFNEYKFTHSEEEHGPAQQYVVVHAQGHMLELEPDEGYEWGKCSPSDLFTCGVHFKANAVFKKHVLRPNAAETNVLVLMLDADREGENIGYDIIEIFCSVLPADTLLDIRPARLPKIRSPTEHTLRHILAADHVPSQTSVKRTIIVKRARFFGLTYPELTSAVYNAGPIDMNVVDAVDVRQFTDLRLGYSITRLQTDKLRSSFIDYRTGAFKAKKPISFGPCQVPTLGLVHSNDLLSLKNHQSSSFTLHLVCDPRPLQTHSGSVFKGLADALKRWDSKHRNREKDDLQGLVFSPIDTSHFKSYLGSLPVLKLVFDTLQNQKRIVVVSDVEEKPYTVPRPHPVSTLDMQRALSESLSSQSVMTIAESLYTRGLISYPRTETKSYPNTYNLSYFKQLVDKLAHMPPNVSPLCALLADYAQVLLDDSPGNPYTLQLPRSNSASTDNAHLPIHPLACPSRPLDKDEELVYGYITRSFLASVSPDARGTRMTMRTRLDKCEFVATQNSLTFDGFKRILRKSLEEAGHLSSSASSPASIESSSSIVVGSKLLVLQAPYKQFFGTQDLHIINPTANDESELLASSIVWDGDAQSLVIDIDSSDESEQIHAEENVHPPEPVMVNDREDPSNSTSQFSTELVPLPMKESALLLAMDQHGIGTDATMSDHIALITDREYINSKKQVVSLGAELLQFYKQTPMGVQALSCSYRSMLEHGMHLICEGQIDCKSVHDDCIRWGMKLYDSIDRLQVIKVGGYGGYRMLNEKPKKTTIKRKYHSATDGTALVSKRRQKEAQPVRVRGTFTCCGERCSRNSLAGSCAACGKAFQIPRTDGVIVVLNEECDNCGLSLATITQRSERIVRICVRCRTDPL</sequence>
<keyword evidence="11" id="KW-1185">Reference proteome</keyword>
<evidence type="ECO:0000259" key="8">
    <source>
        <dbReference type="PROSITE" id="PS50880"/>
    </source>
</evidence>
<evidence type="ECO:0000256" key="1">
    <source>
        <dbReference type="ARBA" id="ARBA00000213"/>
    </source>
</evidence>
<dbReference type="AlphaFoldDB" id="A8B5A0"/>
<dbReference type="KEGG" id="gla:GL50803_007615"/>
<dbReference type="InterPro" id="IPR003601">
    <property type="entry name" value="Topo_IA_2"/>
</dbReference>
<evidence type="ECO:0000256" key="2">
    <source>
        <dbReference type="ARBA" id="ARBA00009446"/>
    </source>
</evidence>
<dbReference type="Gene3D" id="1.10.290.10">
    <property type="entry name" value="Topoisomerase I, domain 4"/>
    <property type="match status" value="1"/>
</dbReference>
<dbReference type="PROSITE" id="PS52039">
    <property type="entry name" value="TOPO_IA_2"/>
    <property type="match status" value="1"/>
</dbReference>
<dbReference type="Gene3D" id="1.10.460.10">
    <property type="entry name" value="Topoisomerase I, domain 2"/>
    <property type="match status" value="2"/>
</dbReference>
<evidence type="ECO:0000313" key="10">
    <source>
        <dbReference type="EMBL" id="KAE8303872.1"/>
    </source>
</evidence>
<keyword evidence="6 7" id="KW-0413">Isomerase</keyword>
<keyword evidence="5 7" id="KW-0238">DNA-binding</keyword>
<dbReference type="GO" id="GO:0006281">
    <property type="term" value="P:DNA repair"/>
    <property type="evidence" value="ECO:0000318"/>
    <property type="project" value="GO_Central"/>
</dbReference>
<dbReference type="InterPro" id="IPR006171">
    <property type="entry name" value="TOPRIM_dom"/>
</dbReference>
<dbReference type="InterPro" id="IPR013826">
    <property type="entry name" value="Topo_IA_cen_sub3"/>
</dbReference>
<evidence type="ECO:0000313" key="11">
    <source>
        <dbReference type="Proteomes" id="UP000001548"/>
    </source>
</evidence>
<dbReference type="Pfam" id="PF01751">
    <property type="entry name" value="Toprim"/>
    <property type="match status" value="1"/>
</dbReference>
<evidence type="ECO:0000256" key="7">
    <source>
        <dbReference type="RuleBase" id="RU362092"/>
    </source>
</evidence>
<dbReference type="RefSeq" id="XP_001709812.1">
    <property type="nucleotide sequence ID" value="XM_001709760.1"/>
</dbReference>
<dbReference type="InterPro" id="IPR000380">
    <property type="entry name" value="Topo_IA"/>
</dbReference>
<dbReference type="Gene3D" id="3.40.50.140">
    <property type="match status" value="1"/>
</dbReference>
<evidence type="ECO:0000256" key="3">
    <source>
        <dbReference type="ARBA" id="ARBA00012891"/>
    </source>
</evidence>
<feature type="domain" description="Topo IA-type catalytic" evidence="9">
    <location>
        <begin position="204"/>
        <end position="768"/>
    </location>
</feature>
<dbReference type="GO" id="GO:0031422">
    <property type="term" value="C:RecQ family helicase-topoisomerase III complex"/>
    <property type="evidence" value="ECO:0000318"/>
    <property type="project" value="GO_Central"/>
</dbReference>
<evidence type="ECO:0000259" key="9">
    <source>
        <dbReference type="PROSITE" id="PS52039"/>
    </source>
</evidence>
<comment type="caution">
    <text evidence="10">The sequence shown here is derived from an EMBL/GenBank/DDBJ whole genome shotgun (WGS) entry which is preliminary data.</text>
</comment>
<dbReference type="GO" id="GO:0006265">
    <property type="term" value="P:DNA topological change"/>
    <property type="evidence" value="ECO:0000318"/>
    <property type="project" value="GO_Central"/>
</dbReference>
<dbReference type="InterPro" id="IPR023406">
    <property type="entry name" value="Topo_IA_AS"/>
</dbReference>
<dbReference type="InterPro" id="IPR013497">
    <property type="entry name" value="Topo_IA_cen"/>
</dbReference>
<dbReference type="SMART" id="SM00436">
    <property type="entry name" value="TOP1Bc"/>
    <property type="match status" value="1"/>
</dbReference>
<dbReference type="EMBL" id="AACB03000002">
    <property type="protein sequence ID" value="KAE8303872.1"/>
    <property type="molecule type" value="Genomic_DNA"/>
</dbReference>
<evidence type="ECO:0000256" key="4">
    <source>
        <dbReference type="ARBA" id="ARBA00023029"/>
    </source>
</evidence>
<dbReference type="Proteomes" id="UP000001548">
    <property type="component" value="Unassembled WGS sequence"/>
</dbReference>
<comment type="function">
    <text evidence="7">Introduces a single-strand break via transesterification at a target site in duplex DNA. Releases the supercoiling and torsional tension of DNA introduced during the DNA replication and transcription by transiently cleaving and rejoining one strand of the DNA duplex. The scissile phosphodiester is attacked by the catalytic tyrosine of the enzyme, resulting in the formation of a DNA-(5'-phosphotyrosyl)-enzyme intermediate and the expulsion of a 3'-OH DNA strand.</text>
</comment>
<keyword evidence="4 7" id="KW-0799">Topoisomerase</keyword>
<dbReference type="PRINTS" id="PR00417">
    <property type="entry name" value="PRTPISMRASEI"/>
</dbReference>
<dbReference type="InterPro" id="IPR003602">
    <property type="entry name" value="Topo_IA_DNA-bd_dom"/>
</dbReference>
<dbReference type="SMART" id="SM00493">
    <property type="entry name" value="TOPRIM"/>
    <property type="match status" value="1"/>
</dbReference>
<dbReference type="STRING" id="184922.A8B5A0"/>
<dbReference type="GO" id="GO:0005634">
    <property type="term" value="C:nucleus"/>
    <property type="evidence" value="ECO:0000318"/>
    <property type="project" value="GO_Central"/>
</dbReference>
<dbReference type="PROSITE" id="PS00396">
    <property type="entry name" value="TOPO_IA_1"/>
    <property type="match status" value="1"/>
</dbReference>
<organism evidence="10 11">
    <name type="scientific">Giardia intestinalis (strain ATCC 50803 / WB clone C6)</name>
    <name type="common">Giardia lamblia</name>
    <dbReference type="NCBI Taxonomy" id="184922"/>
    <lineage>
        <taxon>Eukaryota</taxon>
        <taxon>Metamonada</taxon>
        <taxon>Diplomonadida</taxon>
        <taxon>Hexamitidae</taxon>
        <taxon>Giardiinae</taxon>
        <taxon>Giardia</taxon>
    </lineage>
</organism>
<gene>
    <name evidence="10" type="ORF">GL50803_007615</name>
</gene>
<feature type="domain" description="Toprim" evidence="8">
    <location>
        <begin position="4"/>
        <end position="149"/>
    </location>
</feature>
<dbReference type="SUPFAM" id="SSF56712">
    <property type="entry name" value="Prokaryotic type I DNA topoisomerase"/>
    <property type="match status" value="1"/>
</dbReference>
<dbReference type="PANTHER" id="PTHR11390">
    <property type="entry name" value="PROKARYOTIC DNA TOPOISOMERASE"/>
    <property type="match status" value="1"/>
</dbReference>
<dbReference type="InterPro" id="IPR013824">
    <property type="entry name" value="Topo_IA_cen_sub1"/>
</dbReference>
<dbReference type="VEuPathDB" id="GiardiaDB:GL50803_7615"/>
<accession>A8B5A0</accession>
<dbReference type="PROSITE" id="PS50880">
    <property type="entry name" value="TOPRIM"/>
    <property type="match status" value="1"/>
</dbReference>
<dbReference type="InterPro" id="IPR023405">
    <property type="entry name" value="Topo_IA_core_domain"/>
</dbReference>
<dbReference type="GO" id="GO:0006310">
    <property type="term" value="P:DNA recombination"/>
    <property type="evidence" value="ECO:0000318"/>
    <property type="project" value="GO_Central"/>
</dbReference>